<keyword evidence="8 15" id="KW-0949">S-adenosyl-L-methionine</keyword>
<keyword evidence="7 15" id="KW-0808">Transferase</keyword>
<evidence type="ECO:0000256" key="16">
    <source>
        <dbReference type="SAM" id="Coils"/>
    </source>
</evidence>
<dbReference type="GO" id="GO:0008270">
    <property type="term" value="F:zinc ion binding"/>
    <property type="evidence" value="ECO:0007669"/>
    <property type="project" value="UniProtKB-KW"/>
</dbReference>
<dbReference type="SUPFAM" id="SSF57667">
    <property type="entry name" value="beta-beta-alpha zinc fingers"/>
    <property type="match status" value="1"/>
</dbReference>
<dbReference type="AlphaFoldDB" id="A0A397U3Y4"/>
<evidence type="ECO:0000256" key="9">
    <source>
        <dbReference type="ARBA" id="ARBA00022723"/>
    </source>
</evidence>
<dbReference type="GO" id="GO:0032259">
    <property type="term" value="P:methylation"/>
    <property type="evidence" value="ECO:0007669"/>
    <property type="project" value="UniProtKB-KW"/>
</dbReference>
<evidence type="ECO:0000256" key="13">
    <source>
        <dbReference type="ARBA" id="ARBA00047384"/>
    </source>
</evidence>
<evidence type="ECO:0000256" key="8">
    <source>
        <dbReference type="ARBA" id="ARBA00022691"/>
    </source>
</evidence>
<evidence type="ECO:0000256" key="6">
    <source>
        <dbReference type="ARBA" id="ARBA00022603"/>
    </source>
</evidence>
<dbReference type="PROSITE" id="PS00028">
    <property type="entry name" value="ZINC_FINGER_C2H2_1"/>
    <property type="match status" value="1"/>
</dbReference>
<dbReference type="InterPro" id="IPR049482">
    <property type="entry name" value="ANM3-like_C2H2_Zf"/>
</dbReference>
<evidence type="ECO:0000256" key="14">
    <source>
        <dbReference type="ARBA" id="ARBA00049303"/>
    </source>
</evidence>
<evidence type="ECO:0000256" key="12">
    <source>
        <dbReference type="ARBA" id="ARBA00023242"/>
    </source>
</evidence>
<evidence type="ECO:0000256" key="3">
    <source>
        <dbReference type="ARBA" id="ARBA00011925"/>
    </source>
</evidence>
<evidence type="ECO:0000256" key="4">
    <source>
        <dbReference type="ARBA" id="ARBA00022490"/>
    </source>
</evidence>
<dbReference type="PANTHER" id="PTHR11006">
    <property type="entry name" value="PROTEIN ARGININE N-METHYLTRANSFERASE"/>
    <property type="match status" value="1"/>
</dbReference>
<dbReference type="Pfam" id="PF06325">
    <property type="entry name" value="PrmA"/>
    <property type="match status" value="1"/>
</dbReference>
<dbReference type="EC" id="2.1.1.319" evidence="3"/>
<keyword evidence="6 15" id="KW-0489">Methyltransferase</keyword>
<sequence>MSTHISYTVESPIPAYSASECSESEYDPNDERWDDWEEETQDSKCLFCKDLFNVTTELFQHCKERHGFDFQALRVELKLDFYQSIRLINYIRNQVLNNSELENTVSYSIPDIQTIISDDTYLKPVHEDDPLLYAFDSTDIDEFDVNIPSEKLIDHDDQEALSASLNITTPLEHELLKRLRIVEEKLSNTEVQLRKTENQFEEYRNMVKESFFDSYFDAESEKSVNSLKLTSNYETNDYYFNSYAKNDIHEEMLKDRVRTESYRDFIYENKDLFKDKVVLDVGCGTGILSMFAAKAGASKVFSVDKSAIIFRAKDIVKENKLDDVITLFNGKIEDVVLPVQKVDIIISEWMGYFLFFEGMLDSLIVARDRLLAPDGIIAPSHNRLLFAAIEDEELFNDTLNFWNDVYGFKMTSMKRPIHTSAIIDYVAPDSLISDAVSIKEVPLHTIRKSQLNFTSPFTLEISRDGTVHGFLGYFDTWFTRDGHCISLSQNVNDKNDKIDGVTSFTTGPQGGITHWRQTIFLLEHGIHVKKGTTIVGTIDCHKSIENYRDLDFEICYSIVKVGEDPKCAITHKQNFYLR</sequence>
<evidence type="ECO:0000313" key="19">
    <source>
        <dbReference type="Proteomes" id="UP000266673"/>
    </source>
</evidence>
<dbReference type="GO" id="GO:0035242">
    <property type="term" value="F:protein-arginine omega-N asymmetric methyltransferase activity"/>
    <property type="evidence" value="ECO:0007669"/>
    <property type="project" value="UniProtKB-EC"/>
</dbReference>
<dbReference type="GO" id="GO:0005634">
    <property type="term" value="C:nucleus"/>
    <property type="evidence" value="ECO:0007669"/>
    <property type="project" value="UniProtKB-SubCell"/>
</dbReference>
<evidence type="ECO:0000256" key="7">
    <source>
        <dbReference type="ARBA" id="ARBA00022679"/>
    </source>
</evidence>
<comment type="subcellular location">
    <subcellularLocation>
        <location evidence="2">Cytoplasm</location>
        <location evidence="2">Cytosol</location>
    </subcellularLocation>
    <subcellularLocation>
        <location evidence="1">Nucleus</location>
    </subcellularLocation>
</comment>
<dbReference type="GO" id="GO:0005829">
    <property type="term" value="C:cytosol"/>
    <property type="evidence" value="ECO:0007669"/>
    <property type="project" value="UniProtKB-SubCell"/>
</dbReference>
<evidence type="ECO:0000313" key="18">
    <source>
        <dbReference type="EMBL" id="RIB01766.1"/>
    </source>
</evidence>
<dbReference type="PROSITE" id="PS51678">
    <property type="entry name" value="SAM_MT_PRMT"/>
    <property type="match status" value="1"/>
</dbReference>
<evidence type="ECO:0000256" key="1">
    <source>
        <dbReference type="ARBA" id="ARBA00004123"/>
    </source>
</evidence>
<dbReference type="PANTHER" id="PTHR11006:SF123">
    <property type="entry name" value="RIBOSOMAL PROTEIN ARGININE N-METHYLTRANSFERASE RMT3"/>
    <property type="match status" value="1"/>
</dbReference>
<dbReference type="Pfam" id="PF22528">
    <property type="entry name" value="PRMT_C"/>
    <property type="match status" value="1"/>
</dbReference>
<dbReference type="InterPro" id="IPR025799">
    <property type="entry name" value="Arg_MeTrfase"/>
</dbReference>
<keyword evidence="9" id="KW-0479">Metal-binding</keyword>
<evidence type="ECO:0000256" key="15">
    <source>
        <dbReference type="PROSITE-ProRule" id="PRU01015"/>
    </source>
</evidence>
<evidence type="ECO:0000256" key="11">
    <source>
        <dbReference type="ARBA" id="ARBA00022833"/>
    </source>
</evidence>
<keyword evidence="16" id="KW-0175">Coiled coil</keyword>
<dbReference type="EMBL" id="QKWP01002948">
    <property type="protein sequence ID" value="RIB01766.1"/>
    <property type="molecule type" value="Genomic_DNA"/>
</dbReference>
<dbReference type="STRING" id="44941.A0A397U3Y4"/>
<dbReference type="InterPro" id="IPR013087">
    <property type="entry name" value="Znf_C2H2_type"/>
</dbReference>
<dbReference type="InterPro" id="IPR029063">
    <property type="entry name" value="SAM-dependent_MTases_sf"/>
</dbReference>
<keyword evidence="4" id="KW-0963">Cytoplasm</keyword>
<name>A0A397U3Y4_9GLOM</name>
<dbReference type="Gene3D" id="2.70.160.11">
    <property type="entry name" value="Hnrnp arginine n-methyltransferase1"/>
    <property type="match status" value="1"/>
</dbReference>
<proteinExistence type="predicted"/>
<dbReference type="SUPFAM" id="SSF53335">
    <property type="entry name" value="S-adenosyl-L-methionine-dependent methyltransferases"/>
    <property type="match status" value="1"/>
</dbReference>
<organism evidence="18 19">
    <name type="scientific">Gigaspora rosea</name>
    <dbReference type="NCBI Taxonomy" id="44941"/>
    <lineage>
        <taxon>Eukaryota</taxon>
        <taxon>Fungi</taxon>
        <taxon>Fungi incertae sedis</taxon>
        <taxon>Mucoromycota</taxon>
        <taxon>Glomeromycotina</taxon>
        <taxon>Glomeromycetes</taxon>
        <taxon>Diversisporales</taxon>
        <taxon>Gigasporaceae</taxon>
        <taxon>Gigaspora</taxon>
    </lineage>
</organism>
<evidence type="ECO:0000256" key="2">
    <source>
        <dbReference type="ARBA" id="ARBA00004514"/>
    </source>
</evidence>
<dbReference type="InterPro" id="IPR055135">
    <property type="entry name" value="PRMT_dom"/>
</dbReference>
<keyword evidence="12" id="KW-0539">Nucleus</keyword>
<reference evidence="18 19" key="1">
    <citation type="submission" date="2018-06" db="EMBL/GenBank/DDBJ databases">
        <title>Comparative genomics reveals the genomic features of Rhizophagus irregularis, R. cerebriforme, R. diaphanum and Gigaspora rosea, and their symbiotic lifestyle signature.</title>
        <authorList>
            <person name="Morin E."/>
            <person name="San Clemente H."/>
            <person name="Chen E.C.H."/>
            <person name="De La Providencia I."/>
            <person name="Hainaut M."/>
            <person name="Kuo A."/>
            <person name="Kohler A."/>
            <person name="Murat C."/>
            <person name="Tang N."/>
            <person name="Roy S."/>
            <person name="Loubradou J."/>
            <person name="Henrissat B."/>
            <person name="Grigoriev I.V."/>
            <person name="Corradi N."/>
            <person name="Roux C."/>
            <person name="Martin F.M."/>
        </authorList>
    </citation>
    <scope>NUCLEOTIDE SEQUENCE [LARGE SCALE GENOMIC DNA]</scope>
    <source>
        <strain evidence="18 19">DAOM 194757</strain>
    </source>
</reference>
<protein>
    <recommendedName>
        <fullName evidence="3">type I protein arginine methyltransferase</fullName>
        <ecNumber evidence="3">2.1.1.319</ecNumber>
    </recommendedName>
</protein>
<evidence type="ECO:0000259" key="17">
    <source>
        <dbReference type="PROSITE" id="PS00028"/>
    </source>
</evidence>
<keyword evidence="19" id="KW-1185">Reference proteome</keyword>
<gene>
    <name evidence="18" type="ORF">C2G38_2255993</name>
</gene>
<comment type="catalytic activity">
    <reaction evidence="14">
        <text>L-arginyl-[protein] + S-adenosyl-L-methionine = N(omega)-methyl-L-arginyl-[protein] + S-adenosyl-L-homocysteine + H(+)</text>
        <dbReference type="Rhea" id="RHEA:48100"/>
        <dbReference type="Rhea" id="RHEA-COMP:10532"/>
        <dbReference type="Rhea" id="RHEA-COMP:11990"/>
        <dbReference type="ChEBI" id="CHEBI:15378"/>
        <dbReference type="ChEBI" id="CHEBI:29965"/>
        <dbReference type="ChEBI" id="CHEBI:57856"/>
        <dbReference type="ChEBI" id="CHEBI:59789"/>
        <dbReference type="ChEBI" id="CHEBI:65280"/>
    </reaction>
    <physiologicalReaction direction="left-to-right" evidence="14">
        <dbReference type="Rhea" id="RHEA:48101"/>
    </physiologicalReaction>
</comment>
<evidence type="ECO:0000256" key="5">
    <source>
        <dbReference type="ARBA" id="ARBA00022553"/>
    </source>
</evidence>
<keyword evidence="10" id="KW-0863">Zinc-finger</keyword>
<comment type="catalytic activity">
    <reaction evidence="13">
        <text>L-arginyl-[protein] + 2 S-adenosyl-L-methionine = N(omega),N(omega)-dimethyl-L-arginyl-[protein] + 2 S-adenosyl-L-homocysteine + 2 H(+)</text>
        <dbReference type="Rhea" id="RHEA:48096"/>
        <dbReference type="Rhea" id="RHEA-COMP:10532"/>
        <dbReference type="Rhea" id="RHEA-COMP:11991"/>
        <dbReference type="ChEBI" id="CHEBI:15378"/>
        <dbReference type="ChEBI" id="CHEBI:29965"/>
        <dbReference type="ChEBI" id="CHEBI:57856"/>
        <dbReference type="ChEBI" id="CHEBI:59789"/>
        <dbReference type="ChEBI" id="CHEBI:61897"/>
        <dbReference type="EC" id="2.1.1.319"/>
    </reaction>
    <physiologicalReaction direction="left-to-right" evidence="13">
        <dbReference type="Rhea" id="RHEA:48097"/>
    </physiologicalReaction>
</comment>
<dbReference type="FunFam" id="3.40.50.150:FF:000034">
    <property type="entry name" value="Protein arginine N-methyltransferase 3"/>
    <property type="match status" value="1"/>
</dbReference>
<dbReference type="GO" id="GO:0042054">
    <property type="term" value="F:histone methyltransferase activity"/>
    <property type="evidence" value="ECO:0007669"/>
    <property type="project" value="TreeGrafter"/>
</dbReference>
<feature type="domain" description="C2H2-type" evidence="17">
    <location>
        <begin position="45"/>
        <end position="66"/>
    </location>
</feature>
<evidence type="ECO:0000256" key="10">
    <source>
        <dbReference type="ARBA" id="ARBA00022771"/>
    </source>
</evidence>
<feature type="coiled-coil region" evidence="16">
    <location>
        <begin position="179"/>
        <end position="206"/>
    </location>
</feature>
<keyword evidence="11" id="KW-0862">Zinc</keyword>
<dbReference type="CDD" id="cd02440">
    <property type="entry name" value="AdoMet_MTases"/>
    <property type="match status" value="1"/>
</dbReference>
<keyword evidence="5" id="KW-0597">Phosphoprotein</keyword>
<dbReference type="Gene3D" id="3.40.50.150">
    <property type="entry name" value="Vaccinia Virus protein VP39"/>
    <property type="match status" value="1"/>
</dbReference>
<dbReference type="InterPro" id="IPR036236">
    <property type="entry name" value="Znf_C2H2_sf"/>
</dbReference>
<comment type="caution">
    <text evidence="18">The sequence shown here is derived from an EMBL/GenBank/DDBJ whole genome shotgun (WGS) entry which is preliminary data.</text>
</comment>
<dbReference type="Pfam" id="PF21137">
    <property type="entry name" value="ANM3_C2H2_Zf"/>
    <property type="match status" value="1"/>
</dbReference>
<accession>A0A397U3Y4</accession>
<dbReference type="Proteomes" id="UP000266673">
    <property type="component" value="Unassembled WGS sequence"/>
</dbReference>
<dbReference type="OrthoDB" id="7848332at2759"/>